<organism evidence="4">
    <name type="scientific">Cladocopium goreaui</name>
    <dbReference type="NCBI Taxonomy" id="2562237"/>
    <lineage>
        <taxon>Eukaryota</taxon>
        <taxon>Sar</taxon>
        <taxon>Alveolata</taxon>
        <taxon>Dinophyceae</taxon>
        <taxon>Suessiales</taxon>
        <taxon>Symbiodiniaceae</taxon>
        <taxon>Cladocopium</taxon>
    </lineage>
</organism>
<dbReference type="Gene3D" id="1.20.190.20">
    <property type="entry name" value="14-3-3 domain"/>
    <property type="match status" value="1"/>
</dbReference>
<comment type="similarity">
    <text evidence="1">Belongs to the 14-3-3 family.</text>
</comment>
<protein>
    <recommendedName>
        <fullName evidence="3">14-3-3 domain-containing protein</fullName>
    </recommendedName>
</protein>
<proteinExistence type="inferred from homology"/>
<feature type="domain" description="14-3-3" evidence="3">
    <location>
        <begin position="2"/>
        <end position="246"/>
    </location>
</feature>
<dbReference type="Pfam" id="PF00244">
    <property type="entry name" value="14-3-3"/>
    <property type="match status" value="1"/>
</dbReference>
<feature type="site" description="Interaction with phosphoserine on interacting protein" evidence="2">
    <location>
        <position position="142"/>
    </location>
</feature>
<dbReference type="PIRSF" id="PIRSF000868">
    <property type="entry name" value="14-3-3"/>
    <property type="match status" value="1"/>
</dbReference>
<dbReference type="SMART" id="SM00101">
    <property type="entry name" value="14_3_3"/>
    <property type="match status" value="1"/>
</dbReference>
<gene>
    <name evidence="4" type="ORF">C1SCF055_LOCUS6766</name>
</gene>
<reference evidence="5" key="2">
    <citation type="submission" date="2024-04" db="EMBL/GenBank/DDBJ databases">
        <authorList>
            <person name="Chen Y."/>
            <person name="Shah S."/>
            <person name="Dougan E. K."/>
            <person name="Thang M."/>
            <person name="Chan C."/>
        </authorList>
    </citation>
    <scope>NUCLEOTIDE SEQUENCE [LARGE SCALE GENOMIC DNA]</scope>
</reference>
<evidence type="ECO:0000313" key="6">
    <source>
        <dbReference type="Proteomes" id="UP001152797"/>
    </source>
</evidence>
<evidence type="ECO:0000313" key="5">
    <source>
        <dbReference type="EMBL" id="CAL1132138.1"/>
    </source>
</evidence>
<sequence>MAAFLAELAEAAGRFDDMRGHVKCLVEQRLRGDEEGCQERPTERQPTPMLSERERNLLSAAYKASLAPRRSALKAISKIICKEENEGNLDKITCATKYSMSLKAEAEGICCELLGMVQQLVLQTEGSEHIVFYHKMQGDYYRHLSEILEGTAKIKAVKLSRWKYDQAEILAERDLEITNPIRLAVVLNYSILIAELDDDHRAARRKARRTYDAALQQLDYIPEDKYKDATLILQLLRDVAQEPLWADP</sequence>
<dbReference type="EMBL" id="CAMXCT020000435">
    <property type="protein sequence ID" value="CAL1132138.1"/>
    <property type="molecule type" value="Genomic_DNA"/>
</dbReference>
<keyword evidence="6" id="KW-1185">Reference proteome</keyword>
<dbReference type="InterPro" id="IPR036815">
    <property type="entry name" value="14-3-3_dom_sf"/>
</dbReference>
<evidence type="ECO:0000259" key="3">
    <source>
        <dbReference type="SMART" id="SM00101"/>
    </source>
</evidence>
<dbReference type="SUPFAM" id="SSF48445">
    <property type="entry name" value="14-3-3 protein"/>
    <property type="match status" value="1"/>
</dbReference>
<dbReference type="InterPro" id="IPR000308">
    <property type="entry name" value="14-3-3"/>
</dbReference>
<comment type="caution">
    <text evidence="4">The sequence shown here is derived from an EMBL/GenBank/DDBJ whole genome shotgun (WGS) entry which is preliminary data.</text>
</comment>
<evidence type="ECO:0000256" key="2">
    <source>
        <dbReference type="PIRSR" id="PIRSR000868-1"/>
    </source>
</evidence>
<name>A0A9P1BST3_9DINO</name>
<reference evidence="4" key="1">
    <citation type="submission" date="2022-10" db="EMBL/GenBank/DDBJ databases">
        <authorList>
            <person name="Chen Y."/>
            <person name="Dougan E. K."/>
            <person name="Chan C."/>
            <person name="Rhodes N."/>
            <person name="Thang M."/>
        </authorList>
    </citation>
    <scope>NUCLEOTIDE SEQUENCE</scope>
</reference>
<dbReference type="EMBL" id="CAMXCT030000435">
    <property type="protein sequence ID" value="CAL4766075.1"/>
    <property type="molecule type" value="Genomic_DNA"/>
</dbReference>
<dbReference type="InterPro" id="IPR023410">
    <property type="entry name" value="14-3-3_domain"/>
</dbReference>
<dbReference type="AlphaFoldDB" id="A0A9P1BST3"/>
<dbReference type="PRINTS" id="PR00305">
    <property type="entry name" value="1433ZETA"/>
</dbReference>
<dbReference type="CDD" id="cd08774">
    <property type="entry name" value="14-3-3"/>
    <property type="match status" value="1"/>
</dbReference>
<evidence type="ECO:0000313" key="4">
    <source>
        <dbReference type="EMBL" id="CAI3978763.1"/>
    </source>
</evidence>
<dbReference type="PANTHER" id="PTHR18860">
    <property type="entry name" value="14-3-3 PROTEIN"/>
    <property type="match status" value="1"/>
</dbReference>
<accession>A0A9P1BST3</accession>
<feature type="site" description="Interaction with phosphoserine on interacting protein" evidence="2">
    <location>
        <position position="70"/>
    </location>
</feature>
<evidence type="ECO:0000256" key="1">
    <source>
        <dbReference type="ARBA" id="ARBA00006141"/>
    </source>
</evidence>
<dbReference type="Proteomes" id="UP001152797">
    <property type="component" value="Unassembled WGS sequence"/>
</dbReference>
<dbReference type="EMBL" id="CAMXCT010000435">
    <property type="protein sequence ID" value="CAI3978763.1"/>
    <property type="molecule type" value="Genomic_DNA"/>
</dbReference>